<comment type="caution">
    <text evidence="1">The sequence shown here is derived from an EMBL/GenBank/DDBJ whole genome shotgun (WGS) entry which is preliminary data.</text>
</comment>
<evidence type="ECO:0000313" key="2">
    <source>
        <dbReference type="Proteomes" id="UP000011988"/>
    </source>
</evidence>
<protein>
    <submittedName>
        <fullName evidence="1">Uncharacterized protein</fullName>
    </submittedName>
</protein>
<dbReference type="AlphaFoldDB" id="M6CYF4"/>
<dbReference type="RefSeq" id="WP_017808651.1">
    <property type="nucleotide sequence ID" value="NZ_ANIK01000035.1"/>
</dbReference>
<dbReference type="Proteomes" id="UP000011988">
    <property type="component" value="Unassembled WGS sequence"/>
</dbReference>
<dbReference type="PATRIC" id="fig|1218565.3.peg.1860"/>
<dbReference type="EMBL" id="ANIK01000035">
    <property type="protein sequence ID" value="EMJ95526.1"/>
    <property type="molecule type" value="Genomic_DNA"/>
</dbReference>
<evidence type="ECO:0000313" key="1">
    <source>
        <dbReference type="EMBL" id="EMJ95526.1"/>
    </source>
</evidence>
<organism evidence="1 2">
    <name type="scientific">Leptospira alstonii serovar Sichuan str. 79601</name>
    <dbReference type="NCBI Taxonomy" id="1218565"/>
    <lineage>
        <taxon>Bacteria</taxon>
        <taxon>Pseudomonadati</taxon>
        <taxon>Spirochaetota</taxon>
        <taxon>Spirochaetia</taxon>
        <taxon>Leptospirales</taxon>
        <taxon>Leptospiraceae</taxon>
        <taxon>Leptospira</taxon>
    </lineage>
</organism>
<name>M6CYF4_9LEPT</name>
<gene>
    <name evidence="1" type="ORF">LEP1GSC194_3515</name>
</gene>
<accession>M6CYF4</accession>
<sequence>MNSVLEQNTKEEKLKTIQKENAYIQKSLKDGETFFVKIKDGEILYVDRYDAIRFLDAQRRNRRHKQNDVQ</sequence>
<dbReference type="OrthoDB" id="3078779at2"/>
<proteinExistence type="predicted"/>
<reference evidence="1 2" key="1">
    <citation type="submission" date="2013-01" db="EMBL/GenBank/DDBJ databases">
        <authorList>
            <person name="Harkins D.M."/>
            <person name="Durkin A.S."/>
            <person name="Brinkac L.M."/>
            <person name="Haft D.H."/>
            <person name="Selengut J.D."/>
            <person name="Sanka R."/>
            <person name="DePew J."/>
            <person name="Purushe J."/>
            <person name="Galloway R.L."/>
            <person name="Vinetz J.M."/>
            <person name="Sutton G.G."/>
            <person name="Nierman W.C."/>
            <person name="Fouts D.E."/>
        </authorList>
    </citation>
    <scope>NUCLEOTIDE SEQUENCE [LARGE SCALE GENOMIC DNA]</scope>
    <source>
        <strain evidence="1 2">79601</strain>
    </source>
</reference>